<dbReference type="KEGG" id="maqu:Maq22A_3p50350"/>
<keyword evidence="1" id="KW-0614">Plasmid</keyword>
<dbReference type="OrthoDB" id="7239898at2"/>
<dbReference type="PATRIC" id="fig|270351.10.peg.7507"/>
<evidence type="ECO:0000313" key="1">
    <source>
        <dbReference type="EMBL" id="BAQ50321.1"/>
    </source>
</evidence>
<sequence>MSAEHITVSFSTGSAAFADSPTTEIARILREIADRFEQDGLSGVAIYDLNGNFVGEVRVAEIEEENVE</sequence>
<accession>A0A0C6FCB6</accession>
<gene>
    <name evidence="1" type="ORF">Maq22A_3p50350</name>
</gene>
<dbReference type="Proteomes" id="UP000061432">
    <property type="component" value="Plasmid pMaq22A_3p"/>
</dbReference>
<dbReference type="RefSeq" id="WP_060851365.1">
    <property type="nucleotide sequence ID" value="NZ_AP014707.1"/>
</dbReference>
<evidence type="ECO:0000313" key="2">
    <source>
        <dbReference type="Proteomes" id="UP000061432"/>
    </source>
</evidence>
<geneLocation type="plasmid" evidence="2">
    <name>pMaq22A_3p DNA</name>
</geneLocation>
<proteinExistence type="predicted"/>
<dbReference type="EMBL" id="AP014707">
    <property type="protein sequence ID" value="BAQ50321.1"/>
    <property type="molecule type" value="Genomic_DNA"/>
</dbReference>
<reference evidence="2" key="2">
    <citation type="submission" date="2015-01" db="EMBL/GenBank/DDBJ databases">
        <title>Complete genome sequence of Methylobacterium aquaticum strain 22A.</title>
        <authorList>
            <person name="Tani A."/>
            <person name="Ogura Y."/>
            <person name="Hayashi T."/>
        </authorList>
    </citation>
    <scope>NUCLEOTIDE SEQUENCE [LARGE SCALE GENOMIC DNA]</scope>
    <source>
        <strain evidence="2">MA-22A</strain>
        <plasmid evidence="2">Plasmid pMaq22A_3p DNA</plasmid>
    </source>
</reference>
<protein>
    <submittedName>
        <fullName evidence="1">Uncharacterized protein</fullName>
    </submittedName>
</protein>
<reference evidence="1 2" key="1">
    <citation type="journal article" date="2015" name="Genome Announc.">
        <title>Complete Genome Sequence of Methylobacterium aquaticum Strain 22A, Isolated from Racomitrium japonicum Moss.</title>
        <authorList>
            <person name="Tani A."/>
            <person name="Ogura Y."/>
            <person name="Hayashi T."/>
            <person name="Kimbara K."/>
        </authorList>
    </citation>
    <scope>NUCLEOTIDE SEQUENCE [LARGE SCALE GENOMIC DNA]</scope>
    <source>
        <strain evidence="1 2">MA-22A</strain>
        <plasmid evidence="2">Plasmid pMaq22A_3p DNA</plasmid>
    </source>
</reference>
<organism evidence="1 2">
    <name type="scientific">Methylobacterium aquaticum</name>
    <dbReference type="NCBI Taxonomy" id="270351"/>
    <lineage>
        <taxon>Bacteria</taxon>
        <taxon>Pseudomonadati</taxon>
        <taxon>Pseudomonadota</taxon>
        <taxon>Alphaproteobacteria</taxon>
        <taxon>Hyphomicrobiales</taxon>
        <taxon>Methylobacteriaceae</taxon>
        <taxon>Methylobacterium</taxon>
    </lineage>
</organism>
<name>A0A0C6FCB6_9HYPH</name>
<dbReference type="AlphaFoldDB" id="A0A0C6FCB6"/>